<dbReference type="AlphaFoldDB" id="A0A2P2MEG4"/>
<reference evidence="1" key="1">
    <citation type="submission" date="2018-02" db="EMBL/GenBank/DDBJ databases">
        <title>Rhizophora mucronata_Transcriptome.</title>
        <authorList>
            <person name="Meera S.P."/>
            <person name="Sreeshan A."/>
            <person name="Augustine A."/>
        </authorList>
    </citation>
    <scope>NUCLEOTIDE SEQUENCE</scope>
    <source>
        <tissue evidence="1">Leaf</tissue>
    </source>
</reference>
<name>A0A2P2MEG4_RHIMU</name>
<accession>A0A2P2MEG4</accession>
<evidence type="ECO:0000313" key="1">
    <source>
        <dbReference type="EMBL" id="MBX28597.1"/>
    </source>
</evidence>
<proteinExistence type="predicted"/>
<protein>
    <submittedName>
        <fullName evidence="1">Dynamin-2A-like</fullName>
    </submittedName>
</protein>
<dbReference type="EMBL" id="GGEC01048113">
    <property type="protein sequence ID" value="MBX28597.1"/>
    <property type="molecule type" value="Transcribed_RNA"/>
</dbReference>
<sequence>MVGNHPLLVLSDGKIVEV</sequence>
<organism evidence="1">
    <name type="scientific">Rhizophora mucronata</name>
    <name type="common">Asiatic mangrove</name>
    <dbReference type="NCBI Taxonomy" id="61149"/>
    <lineage>
        <taxon>Eukaryota</taxon>
        <taxon>Viridiplantae</taxon>
        <taxon>Streptophyta</taxon>
        <taxon>Embryophyta</taxon>
        <taxon>Tracheophyta</taxon>
        <taxon>Spermatophyta</taxon>
        <taxon>Magnoliopsida</taxon>
        <taxon>eudicotyledons</taxon>
        <taxon>Gunneridae</taxon>
        <taxon>Pentapetalae</taxon>
        <taxon>rosids</taxon>
        <taxon>fabids</taxon>
        <taxon>Malpighiales</taxon>
        <taxon>Rhizophoraceae</taxon>
        <taxon>Rhizophora</taxon>
    </lineage>
</organism>